<gene>
    <name evidence="2" type="ORF">ADEAN_000957500</name>
</gene>
<keyword evidence="3" id="KW-1185">Reference proteome</keyword>
<organism evidence="2 3">
    <name type="scientific">Angomonas deanei</name>
    <dbReference type="NCBI Taxonomy" id="59799"/>
    <lineage>
        <taxon>Eukaryota</taxon>
        <taxon>Discoba</taxon>
        <taxon>Euglenozoa</taxon>
        <taxon>Kinetoplastea</taxon>
        <taxon>Metakinetoplastina</taxon>
        <taxon>Trypanosomatida</taxon>
        <taxon>Trypanosomatidae</taxon>
        <taxon>Strigomonadinae</taxon>
        <taxon>Angomonas</taxon>
    </lineage>
</organism>
<dbReference type="VEuPathDB" id="TriTrypDB:ADEAN_000957500"/>
<evidence type="ECO:0000313" key="2">
    <source>
        <dbReference type="EMBL" id="CAD2222036.1"/>
    </source>
</evidence>
<evidence type="ECO:0000313" key="3">
    <source>
        <dbReference type="Proteomes" id="UP000515908"/>
    </source>
</evidence>
<name>A0A7G2CQA3_9TRYP</name>
<dbReference type="EMBL" id="LR877168">
    <property type="protein sequence ID" value="CAD2222036.1"/>
    <property type="molecule type" value="Genomic_DNA"/>
</dbReference>
<accession>A0A7G2CQA3</accession>
<proteinExistence type="predicted"/>
<feature type="region of interest" description="Disordered" evidence="1">
    <location>
        <begin position="119"/>
        <end position="142"/>
    </location>
</feature>
<evidence type="ECO:0000256" key="1">
    <source>
        <dbReference type="SAM" id="MobiDB-lite"/>
    </source>
</evidence>
<protein>
    <submittedName>
        <fullName evidence="2">Uncharacterized protein</fullName>
    </submittedName>
</protein>
<reference evidence="2 3" key="1">
    <citation type="submission" date="2020-08" db="EMBL/GenBank/DDBJ databases">
        <authorList>
            <person name="Newling K."/>
            <person name="Davey J."/>
            <person name="Forrester S."/>
        </authorList>
    </citation>
    <scope>NUCLEOTIDE SEQUENCE [LARGE SCALE GENOMIC DNA]</scope>
    <source>
        <strain evidence="3">Crithidia deanei Carvalho (ATCC PRA-265)</strain>
    </source>
</reference>
<dbReference type="Proteomes" id="UP000515908">
    <property type="component" value="Chromosome 24"/>
</dbReference>
<sequence length="2369" mass="260744">MNSVIVSYVLGRLANIGDVSPKDVHTDFSQRTLTVENFTLRTEKMNSILPFRIDKAEIPKLEIQIPNPMGADPLTVKAANTTVDLPLDDIFSGESELTKEAALENITNMTILGELPLQDESSAEEEHAPGTSAASEEEEVQSVSSASSHFEDFVSCASDSEISDADSVGIPAEEEPVATGLFASLFSRVSSSVSWIWDRQIRIAFSNIALNLPSDFRQNIFFTIAIDSFDVIIDPKQKMDDREELQVITLLIRGAKVEACTEEARSKIVHVDHVEIKFTSVYVNKTLVRKNTTVAFNDTFNVYANESSLYTLLKCHLTRELMLSLPSYCRPFAILRKEKSLWHYTFCCVISMIQDRKKRFNRNLSHIRFYSQARRRYVELLEAAHRHRDVEPFRDELADVEVDLRYADVILFLRQMVQEKFGAIPSTAVTVVEENISKDSLHTSVHCNFKEVFISLPSDNSILISEIGIVTRNEGQNMSIRAVTLKHKHFTQPVSKAAPLLSVETTISKKNTVTQVMLSPIDVRLRFTEIISTLYPFADLVKSLNILTPQKSTSASTAVPAPTPSDRSETLIVAVPHVVLELDDFSFCVEGASFTTAKPPNAPPLHGCVVSVLSIEWAKKSFLLLPVEVRMDASNNVIVSEIYVEINNAVWQTGKEMLVELRRITDLFPAANGATGAQPGRKFLSYEKVARWIRPYTSKAKKEPHQFFLIKGFRLSFEPIQFVVQAGNITVVLSPQELLHGKSLSCKVKVSTVKMEITGGEAAAFQFSTTLSEGCTVCVVSYPLSVVTVCVPDVSAVLQQDGVTPKEGLPLLHFKEWRVGVVEHYTIVNVSDVLLVDDGVHLRDMNVLVESCSDTPTTVQPYMASCLQLSLELVQVQCQNLCAVPFYALTDFGTPLFTFICEEVIPDEARKLFFSGYSNGAIILRADQARVTGCNGSQMLLSIRSSHDDVVGRLRTPTPIPAVEECTLLLTNHLSRLQMNFDCLHTVITLATQNQVAVNLTVDTVEVVAPIPKEAYWCSKVHLIPVVATVAATKAIAATMSVGDDEKCNVADVCVSDIKLLSKQKTMLETKAGTVFSESDSGSTCAEENEVSTYDITIKSWAANCFMNGRPLVLKSVLEAAEEVGSFIAFSKCVISEPCVTDQHYDLDRLDQLYFHAPNRVIVMEQCTFRTKKSATYLSVCRETVVVFKHCAFYAPSHDIIRVSDRTAFFMLTNSNFFLLQEAVHEPSPATAPSQNVQLNLGAGRLTVELPFSSKMTFAHGALQLSSTLTARKKVGKLKWHNFALTFHTECNQFHMARVDLMDADFAATLPSEKLIVSLQIVVSKVLEVPLVYYVVAALLEEVESCRLPRTSTNTLSGGMQPAAEGNPLWKFKKYKLECGVSRVRVNVCTPAKVVVAGLNFSKLFAFARKGSGEECGTIEGNAGLDEVNLFNFKESQFDAVLSHSTHVLVDGTVNGEAAFVKVMCNGFDMRWSSDQLHTLLLLSQGLAHNAEQHAGVMVNETGACVSFRNGETDVIRVEKGDGMVSKSIDFSSVTSVTVDGEILAGRPVTHVTSGEHDTLHSFVSHFGRTLHVSVCVDNNFVQRTVLRTNVQFLNETDYHLHLSSNRCPTTVVVGPWSRGSAPLDLLTTGDFWVQLVREEGSSTMRTPLWSTHSDVANVSAWLESLPDNERITRKFVCEDDGSFIFLSMGVERDEWKTTLVLTPLVPAVHNDTVFTLQVSLIGVESERTIESFILLPGREKAIFSLESDARFAFSVLITMNDGEEVVECSTDVLSCSLNDEIRLTNERNETVLRMVRRQDGAVGARHPPMLRFVSDTIVTIVNETMVSVGIGDSDQNAVSFPQGKSYFLSSRHNIPKLFSKSPNEAPVPISPSVFSDSWEGELLSFSGDKVYSNFLLLQRNDSRAMQYSLLPPLMIHNSGHAPLQVRHNIYPTSDTGKFSLFSETFSVSGGSDGDCTALSRYGYIDSFSFSCGDDFAHEIESSLSVGTCWKGFVPCGGEHYHAAEITKRSFLSPAVVVVGPARSAPLRVVNLSSKSFRNIRDGGVTPLVEWCSWFLTLYPSNEPAEDVSLVERNSGCVLAGNCRFCTTHEENVISVFIVDGSHDHYSSLTTGESTGFPVPSSFRTSVTVSFNGIHVSLKNTTIADALVRLSIGNISTTCDLFSDASASLLATLSGVSANLVLRNRVHPVVAPFTVNLTVNTAKYTKLIQYVEGVSVRLSTVNATVSDYLVYFLIQSLSPLSPDASTAQPHVMRPTSGTSGGDFLIQNVQISPLEMSANWDRSLRPGVPFSLTDVPLLAFVPSIRNVTFRFPQFACTSCETSSEYSNLVTKFYLVEGIRQIPSTVAGISFLRGSVVGAVTGVLGFFGLGA</sequence>